<dbReference type="AlphaFoldDB" id="A0A8H6YJB6"/>
<accession>A0A8H6YJB6</accession>
<proteinExistence type="predicted"/>
<dbReference type="Proteomes" id="UP000623467">
    <property type="component" value="Unassembled WGS sequence"/>
</dbReference>
<name>A0A8H6YJB6_9AGAR</name>
<evidence type="ECO:0000313" key="2">
    <source>
        <dbReference type="Proteomes" id="UP000623467"/>
    </source>
</evidence>
<protein>
    <submittedName>
        <fullName evidence="1">Uncharacterized protein</fullName>
    </submittedName>
</protein>
<comment type="caution">
    <text evidence="1">The sequence shown here is derived from an EMBL/GenBank/DDBJ whole genome shotgun (WGS) entry which is preliminary data.</text>
</comment>
<dbReference type="EMBL" id="JACAZH010000009">
    <property type="protein sequence ID" value="KAF7358970.1"/>
    <property type="molecule type" value="Genomic_DNA"/>
</dbReference>
<reference evidence="1" key="1">
    <citation type="submission" date="2020-05" db="EMBL/GenBank/DDBJ databases">
        <title>Mycena genomes resolve the evolution of fungal bioluminescence.</title>
        <authorList>
            <person name="Tsai I.J."/>
        </authorList>
    </citation>
    <scope>NUCLEOTIDE SEQUENCE</scope>
    <source>
        <strain evidence="1">160909Yilan</strain>
    </source>
</reference>
<dbReference type="OrthoDB" id="2908272at2759"/>
<gene>
    <name evidence="1" type="ORF">MSAN_01237400</name>
</gene>
<organism evidence="1 2">
    <name type="scientific">Mycena sanguinolenta</name>
    <dbReference type="NCBI Taxonomy" id="230812"/>
    <lineage>
        <taxon>Eukaryota</taxon>
        <taxon>Fungi</taxon>
        <taxon>Dikarya</taxon>
        <taxon>Basidiomycota</taxon>
        <taxon>Agaricomycotina</taxon>
        <taxon>Agaricomycetes</taxon>
        <taxon>Agaricomycetidae</taxon>
        <taxon>Agaricales</taxon>
        <taxon>Marasmiineae</taxon>
        <taxon>Mycenaceae</taxon>
        <taxon>Mycena</taxon>
    </lineage>
</organism>
<sequence>MDTCLPEEMISEILSLALHVPDDMFSDTSQVSPFAESSFSTASVLLVNKTWLRIATPLLLETVIIRSKHQANTLATALKGKQNLGRFVKKLRLEGGFGKYMQPILQRTTNITDLFLSARLWADDNVSWLVLGLPLLNPRRLILLDPRDQYRSNRSISQLFLGIAESMQNWTNLSTLELSMLPHGKDRQPFQRAICSSETLRTVSLTLRQSVLDYDILNEIADNPSLKVIEIHDKIDGDEIIIKAEATKPRLRSLIQLFNRRPVTSESEIERKSTNTCASPPANAAFCPMSSAPRSVVDFIWKRILFFAMFAVAKSPFIATHSFQPPNTNSDRLNILLVSKTFKRLALPYLYGYPVFSNYISLQQFSDRLSQDPTAGPHVYEMEIHRVKVNKRRKPQPLPDLIPIFCRTPALTRLIGNEIPMSWSTFNALAQTAGKALVEFRGFNIESDPGTKQLSPTIFNELQTLQSLTWQAHNVFILRYRHNSGSGDALPSLKFLHVKSPGLMPALSDMELPALRSVVLEAGVYECTEFLRIHGSKISELEIHHDFNTWDKLSVFFLCPALSHVTLHWTCNKSIERDASMDTPALTWPEKHSSLTKLVIRKDIQGRSLTTDLEEWRDFFAAMKCEEFPALREVQILYYHFKWPTTEHDISKSPWVKWAERLLEKNVKLTNAEGVHWRPRFKGPRRGNRAQT</sequence>
<keyword evidence="2" id="KW-1185">Reference proteome</keyword>
<evidence type="ECO:0000313" key="1">
    <source>
        <dbReference type="EMBL" id="KAF7358970.1"/>
    </source>
</evidence>